<organism evidence="2 3">
    <name type="scientific">Paxillus rubicundulus Ve08.2h10</name>
    <dbReference type="NCBI Taxonomy" id="930991"/>
    <lineage>
        <taxon>Eukaryota</taxon>
        <taxon>Fungi</taxon>
        <taxon>Dikarya</taxon>
        <taxon>Basidiomycota</taxon>
        <taxon>Agaricomycotina</taxon>
        <taxon>Agaricomycetes</taxon>
        <taxon>Agaricomycetidae</taxon>
        <taxon>Boletales</taxon>
        <taxon>Paxilineae</taxon>
        <taxon>Paxillaceae</taxon>
        <taxon>Paxillus</taxon>
    </lineage>
</organism>
<feature type="region of interest" description="Disordered" evidence="1">
    <location>
        <begin position="356"/>
        <end position="376"/>
    </location>
</feature>
<evidence type="ECO:0000256" key="1">
    <source>
        <dbReference type="SAM" id="MobiDB-lite"/>
    </source>
</evidence>
<sequence length="429" mass="45414">MTVIAINKILDEVRAKYLPGAKVPSVMITAEMQMFPIDQVVTRGWPLLQAILKHGLEVNTHVWAQLPKSILKGKGVDPLERGGAMEVGGSKLEGKQVLDGNQGGKGGEKGKKKEEEGEEGEEDREGGNGIRWRSNQRLQRHPTRPPPKHSWKPQPQIPPTMPATAASGKQRIAQEGSRRACLPCHKGKVACNLAWPAKRPRGQSRAPVQALEPPKAPFPGPSKGPTRPSAWATSKPLVTPSKRAPSLGPGPSPSKKAKASVSRLRPRMPSLAQKAKFTDDAGVTPSSTIKVYHPPAGPPPCSIPQASALKLIATPVNALLDPRPGPSSDPTDQIIKGLELSSMARVIEALREQVTPPASLGLSPDAETPGGNGQFPSEIPFPCIGGRGSALIPTRPSVGRYLCRWRQVGTIPPPSSHAPTASSGCGDGG</sequence>
<dbReference type="Proteomes" id="UP000054538">
    <property type="component" value="Unassembled WGS sequence"/>
</dbReference>
<evidence type="ECO:0000313" key="2">
    <source>
        <dbReference type="EMBL" id="KIK72948.1"/>
    </source>
</evidence>
<dbReference type="EMBL" id="KN830270">
    <property type="protein sequence ID" value="KIK72948.1"/>
    <property type="molecule type" value="Genomic_DNA"/>
</dbReference>
<feature type="region of interest" description="Disordered" evidence="1">
    <location>
        <begin position="409"/>
        <end position="429"/>
    </location>
</feature>
<keyword evidence="3" id="KW-1185">Reference proteome</keyword>
<feature type="region of interest" description="Disordered" evidence="1">
    <location>
        <begin position="192"/>
        <end position="282"/>
    </location>
</feature>
<dbReference type="AlphaFoldDB" id="A0A0D0CBW7"/>
<accession>A0A0D0CBW7</accession>
<proteinExistence type="predicted"/>
<reference evidence="3" key="2">
    <citation type="submission" date="2015-01" db="EMBL/GenBank/DDBJ databases">
        <title>Evolutionary Origins and Diversification of the Mycorrhizal Mutualists.</title>
        <authorList>
            <consortium name="DOE Joint Genome Institute"/>
            <consortium name="Mycorrhizal Genomics Consortium"/>
            <person name="Kohler A."/>
            <person name="Kuo A."/>
            <person name="Nagy L.G."/>
            <person name="Floudas D."/>
            <person name="Copeland A."/>
            <person name="Barry K.W."/>
            <person name="Cichocki N."/>
            <person name="Veneault-Fourrey C."/>
            <person name="LaButti K."/>
            <person name="Lindquist E.A."/>
            <person name="Lipzen A."/>
            <person name="Lundell T."/>
            <person name="Morin E."/>
            <person name="Murat C."/>
            <person name="Riley R."/>
            <person name="Ohm R."/>
            <person name="Sun H."/>
            <person name="Tunlid A."/>
            <person name="Henrissat B."/>
            <person name="Grigoriev I.V."/>
            <person name="Hibbett D.S."/>
            <person name="Martin F."/>
        </authorList>
    </citation>
    <scope>NUCLEOTIDE SEQUENCE [LARGE SCALE GENOMIC DNA]</scope>
    <source>
        <strain evidence="3">Ve08.2h10</strain>
    </source>
</reference>
<feature type="compositionally biased region" description="Basic residues" evidence="1">
    <location>
        <begin position="138"/>
        <end position="151"/>
    </location>
</feature>
<feature type="compositionally biased region" description="Basic and acidic residues" evidence="1">
    <location>
        <begin position="106"/>
        <end position="115"/>
    </location>
</feature>
<gene>
    <name evidence="2" type="ORF">PAXRUDRAFT_21406</name>
</gene>
<dbReference type="HOGENOM" id="CLU_040073_0_1_1"/>
<feature type="region of interest" description="Disordered" evidence="1">
    <location>
        <begin position="75"/>
        <end position="180"/>
    </location>
</feature>
<protein>
    <submittedName>
        <fullName evidence="2">Uncharacterized protein</fullName>
    </submittedName>
</protein>
<dbReference type="InParanoid" id="A0A0D0CBW7"/>
<evidence type="ECO:0000313" key="3">
    <source>
        <dbReference type="Proteomes" id="UP000054538"/>
    </source>
</evidence>
<name>A0A0D0CBW7_9AGAM</name>
<reference evidence="2 3" key="1">
    <citation type="submission" date="2014-04" db="EMBL/GenBank/DDBJ databases">
        <authorList>
            <consortium name="DOE Joint Genome Institute"/>
            <person name="Kuo A."/>
            <person name="Kohler A."/>
            <person name="Jargeat P."/>
            <person name="Nagy L.G."/>
            <person name="Floudas D."/>
            <person name="Copeland A."/>
            <person name="Barry K.W."/>
            <person name="Cichocki N."/>
            <person name="Veneault-Fourrey C."/>
            <person name="LaButti K."/>
            <person name="Lindquist E.A."/>
            <person name="Lipzen A."/>
            <person name="Lundell T."/>
            <person name="Morin E."/>
            <person name="Murat C."/>
            <person name="Sun H."/>
            <person name="Tunlid A."/>
            <person name="Henrissat B."/>
            <person name="Grigoriev I.V."/>
            <person name="Hibbett D.S."/>
            <person name="Martin F."/>
            <person name="Nordberg H.P."/>
            <person name="Cantor M.N."/>
            <person name="Hua S.X."/>
        </authorList>
    </citation>
    <scope>NUCLEOTIDE SEQUENCE [LARGE SCALE GENOMIC DNA]</scope>
    <source>
        <strain evidence="2 3">Ve08.2h10</strain>
    </source>
</reference>